<dbReference type="InterPro" id="IPR016181">
    <property type="entry name" value="Acyl_CoA_acyltransferase"/>
</dbReference>
<evidence type="ECO:0000313" key="3">
    <source>
        <dbReference type="Proteomes" id="UP000381093"/>
    </source>
</evidence>
<organism evidence="2 3">
    <name type="scientific">Pseudomonas fluorescens</name>
    <dbReference type="NCBI Taxonomy" id="294"/>
    <lineage>
        <taxon>Bacteria</taxon>
        <taxon>Pseudomonadati</taxon>
        <taxon>Pseudomonadota</taxon>
        <taxon>Gammaproteobacteria</taxon>
        <taxon>Pseudomonadales</taxon>
        <taxon>Pseudomonadaceae</taxon>
        <taxon>Pseudomonas</taxon>
    </lineage>
</organism>
<dbReference type="PROSITE" id="PS51186">
    <property type="entry name" value="GNAT"/>
    <property type="match status" value="1"/>
</dbReference>
<dbReference type="SUPFAM" id="SSF55729">
    <property type="entry name" value="Acyl-CoA N-acyltransferases (Nat)"/>
    <property type="match status" value="1"/>
</dbReference>
<dbReference type="RefSeq" id="WP_150762724.1">
    <property type="nucleotide sequence ID" value="NZ_CABVHW010000001.1"/>
</dbReference>
<dbReference type="GO" id="GO:0016747">
    <property type="term" value="F:acyltransferase activity, transferring groups other than amino-acyl groups"/>
    <property type="evidence" value="ECO:0007669"/>
    <property type="project" value="InterPro"/>
</dbReference>
<dbReference type="Pfam" id="PF00583">
    <property type="entry name" value="Acetyltransf_1"/>
    <property type="match status" value="1"/>
</dbReference>
<dbReference type="Gene3D" id="3.40.630.30">
    <property type="match status" value="1"/>
</dbReference>
<dbReference type="Proteomes" id="UP000381093">
    <property type="component" value="Unassembled WGS sequence"/>
</dbReference>
<evidence type="ECO:0000259" key="1">
    <source>
        <dbReference type="PROSITE" id="PS51186"/>
    </source>
</evidence>
<dbReference type="EMBL" id="CABVHW010000001">
    <property type="protein sequence ID" value="VVN66931.1"/>
    <property type="molecule type" value="Genomic_DNA"/>
</dbReference>
<protein>
    <recommendedName>
        <fullName evidence="1">N-acetyltransferase domain-containing protein</fullName>
    </recommendedName>
</protein>
<accession>A0A5E6ZRN4</accession>
<dbReference type="InterPro" id="IPR000182">
    <property type="entry name" value="GNAT_dom"/>
</dbReference>
<gene>
    <name evidence="2" type="ORF">PS710_00163</name>
</gene>
<reference evidence="2 3" key="1">
    <citation type="submission" date="2019-09" db="EMBL/GenBank/DDBJ databases">
        <authorList>
            <person name="Chandra G."/>
            <person name="Truman W A."/>
        </authorList>
    </citation>
    <scope>NUCLEOTIDE SEQUENCE [LARGE SCALE GENOMIC DNA]</scope>
    <source>
        <strain evidence="2">PS710</strain>
    </source>
</reference>
<evidence type="ECO:0000313" key="2">
    <source>
        <dbReference type="EMBL" id="VVN66931.1"/>
    </source>
</evidence>
<feature type="domain" description="N-acetyltransferase" evidence="1">
    <location>
        <begin position="3"/>
        <end position="144"/>
    </location>
</feature>
<proteinExistence type="predicted"/>
<name>A0A5E6ZRN4_PSEFL</name>
<dbReference type="AlphaFoldDB" id="A0A5E6ZRN4"/>
<sequence>MSRKIRQAMLSDIGSLVGIDLIAKKDGGRREQITRAVGSGECWVACETNDLSVPIGYGCLDRSFFGEWFIPLVVVSNALRRSGVGCQIVTHLERLSSAEKIFTSTNWSNTPMRQLLEQLGYQYSGTVENLDPGDPELIFVKFLN</sequence>